<organism evidence="2">
    <name type="scientific">Candidatus Kentrum eta</name>
    <dbReference type="NCBI Taxonomy" id="2126337"/>
    <lineage>
        <taxon>Bacteria</taxon>
        <taxon>Pseudomonadati</taxon>
        <taxon>Pseudomonadota</taxon>
        <taxon>Gammaproteobacteria</taxon>
        <taxon>Candidatus Kentrum</taxon>
    </lineage>
</organism>
<dbReference type="AlphaFoldDB" id="A0A450UTP7"/>
<dbReference type="EMBL" id="CAADFJ010000004">
    <property type="protein sequence ID" value="VFJ95929.1"/>
    <property type="molecule type" value="Genomic_DNA"/>
</dbReference>
<feature type="transmembrane region" description="Helical" evidence="1">
    <location>
        <begin position="63"/>
        <end position="86"/>
    </location>
</feature>
<keyword evidence="1" id="KW-0812">Transmembrane</keyword>
<proteinExistence type="predicted"/>
<evidence type="ECO:0008006" key="3">
    <source>
        <dbReference type="Google" id="ProtNLM"/>
    </source>
</evidence>
<name>A0A450UTP7_9GAMM</name>
<keyword evidence="1" id="KW-0472">Membrane</keyword>
<evidence type="ECO:0000313" key="2">
    <source>
        <dbReference type="EMBL" id="VFJ95929.1"/>
    </source>
</evidence>
<gene>
    <name evidence="2" type="ORF">BECKH772C_GA0070978_1000421</name>
</gene>
<protein>
    <recommendedName>
        <fullName evidence="3">ISXO2-like transposase domain-containing protein</fullName>
    </recommendedName>
</protein>
<reference evidence="2" key="1">
    <citation type="submission" date="2019-02" db="EMBL/GenBank/DDBJ databases">
        <authorList>
            <person name="Gruber-Vodicka R. H."/>
            <person name="Seah K. B. B."/>
        </authorList>
    </citation>
    <scope>NUCLEOTIDE SEQUENCE</scope>
    <source>
        <strain evidence="2">BECK_SA2B12</strain>
    </source>
</reference>
<keyword evidence="1" id="KW-1133">Transmembrane helix</keyword>
<evidence type="ECO:0000256" key="1">
    <source>
        <dbReference type="SAM" id="Phobius"/>
    </source>
</evidence>
<sequence>MISSTIVPGTLVYTDEYSIYDRLPESGYGHKTVFVIATANMPVMRMSMICAKYMSISWKDSDLCYVLGYGPIVVFFKNWCLTILGFSRR</sequence>
<accession>A0A450UTP7</accession>